<dbReference type="InterPro" id="IPR015855">
    <property type="entry name" value="ABC_transpr_MalK-like"/>
</dbReference>
<keyword evidence="7" id="KW-0472">Membrane</keyword>
<dbReference type="Pfam" id="PF00005">
    <property type="entry name" value="ABC_tran"/>
    <property type="match status" value="1"/>
</dbReference>
<keyword evidence="17" id="KW-1185">Reference proteome</keyword>
<proteinExistence type="inferred from homology"/>
<dbReference type="InterPro" id="IPR008995">
    <property type="entry name" value="Mo/tungstate-bd_C_term_dom"/>
</dbReference>
<dbReference type="SUPFAM" id="SSF52540">
    <property type="entry name" value="P-loop containing nucleoside triphosphate hydrolases"/>
    <property type="match status" value="1"/>
</dbReference>
<comment type="similarity">
    <text evidence="11">Belongs to the ABC transporter superfamily. Carbohydrate uptake transporter-1 (CUT1) (TC 3.A.1.1) family.</text>
</comment>
<dbReference type="EMBL" id="BAABKX010000019">
    <property type="protein sequence ID" value="GAA5061466.1"/>
    <property type="molecule type" value="Genomic_DNA"/>
</dbReference>
<dbReference type="InterPro" id="IPR017871">
    <property type="entry name" value="ABC_transporter-like_CS"/>
</dbReference>
<evidence type="ECO:0000259" key="15">
    <source>
        <dbReference type="PROSITE" id="PS50893"/>
    </source>
</evidence>
<dbReference type="InterPro" id="IPR003439">
    <property type="entry name" value="ABC_transporter-like_ATP-bd"/>
</dbReference>
<dbReference type="PROSITE" id="PS50893">
    <property type="entry name" value="ABC_TRANSPORTER_2"/>
    <property type="match status" value="1"/>
</dbReference>
<evidence type="ECO:0000256" key="13">
    <source>
        <dbReference type="ARBA" id="ARBA00066315"/>
    </source>
</evidence>
<dbReference type="InterPro" id="IPR013611">
    <property type="entry name" value="Transp-assoc_OB_typ2"/>
</dbReference>
<evidence type="ECO:0000256" key="3">
    <source>
        <dbReference type="ARBA" id="ARBA00022475"/>
    </source>
</evidence>
<keyword evidence="5 16" id="KW-0067">ATP-binding</keyword>
<keyword evidence="4" id="KW-0547">Nucleotide-binding</keyword>
<dbReference type="Gene3D" id="2.40.50.140">
    <property type="entry name" value="Nucleic acid-binding proteins"/>
    <property type="match status" value="1"/>
</dbReference>
<dbReference type="PANTHER" id="PTHR43875:SF15">
    <property type="entry name" value="TREHALOSE IMPORT ATP-BINDING PROTEIN SUGC"/>
    <property type="match status" value="1"/>
</dbReference>
<evidence type="ECO:0000256" key="12">
    <source>
        <dbReference type="ARBA" id="ARBA00065962"/>
    </source>
</evidence>
<sequence>MANAQLAHVTKRFGDGGDTVVAVDDISLDIEDGEFLVLVGPSGCGKSTTLRLIAGLETVSEGEIRISDRVVNDVKPKDRDIAMVFQNYALYPQRTVRGNMSFGLKMTTDLSEREITDRVDQTAEMLSISDLLDRKPGALSGGQQQRVALGRAIVRDPALFLMDEPLSNLDAKLRTQMRTELQELHQELGTATVYVTHDQTEAMTMGDRIAVLDGGELQQIGTPLECYYEPANRFVAGFIGSPSMNQVGGRFTGDAIDVGAFEYPLTDEQREAVEEGITGDTVTLGIRPEDVTLTDDHDSRTIEIAVSVVEPMGSENLLHLEKDGIELSVSVSGNQLVTGGDTVRVQFPPDHVHAFDGESGKALFNRERSEQRPPGILGNEEQGGDAVADGGER</sequence>
<evidence type="ECO:0000256" key="6">
    <source>
        <dbReference type="ARBA" id="ARBA00022967"/>
    </source>
</evidence>
<dbReference type="GO" id="GO:0140359">
    <property type="term" value="F:ABC-type transporter activity"/>
    <property type="evidence" value="ECO:0007669"/>
    <property type="project" value="InterPro"/>
</dbReference>
<evidence type="ECO:0000256" key="14">
    <source>
        <dbReference type="SAM" id="MobiDB-lite"/>
    </source>
</evidence>
<comment type="subcellular location">
    <subcellularLocation>
        <location evidence="1">Cell membrane</location>
        <topology evidence="1">Peripheral membrane protein</topology>
    </subcellularLocation>
</comment>
<feature type="region of interest" description="Disordered" evidence="14">
    <location>
        <begin position="358"/>
        <end position="393"/>
    </location>
</feature>
<keyword evidence="3" id="KW-1003">Cell membrane</keyword>
<comment type="catalytic activity">
    <reaction evidence="8">
        <text>D-xylose(out) + ATP + H2O = D-xylose(in) + ADP + phosphate + H(+)</text>
        <dbReference type="Rhea" id="RHEA:29899"/>
        <dbReference type="ChEBI" id="CHEBI:15377"/>
        <dbReference type="ChEBI" id="CHEBI:15378"/>
        <dbReference type="ChEBI" id="CHEBI:30616"/>
        <dbReference type="ChEBI" id="CHEBI:43474"/>
        <dbReference type="ChEBI" id="CHEBI:53455"/>
        <dbReference type="ChEBI" id="CHEBI:456216"/>
        <dbReference type="EC" id="7.5.2.13"/>
    </reaction>
    <physiologicalReaction direction="left-to-right" evidence="8">
        <dbReference type="Rhea" id="RHEA:29900"/>
    </physiologicalReaction>
</comment>
<dbReference type="GO" id="GO:0055052">
    <property type="term" value="C:ATP-binding cassette (ABC) transporter complex, substrate-binding subunit-containing"/>
    <property type="evidence" value="ECO:0007669"/>
    <property type="project" value="TreeGrafter"/>
</dbReference>
<comment type="subunit">
    <text evidence="12">The complex is composed of two ATP-binding proteins (XacJ and XacK), two transmembrane proteins (XacH and XacI) and a solute-binding protein (XacG).</text>
</comment>
<comment type="catalytic activity">
    <reaction evidence="9">
        <text>L-arabinose(out) + ATP + H2O = L-arabinose(in) + ADP + phosphate + H(+)</text>
        <dbReference type="Rhea" id="RHEA:30007"/>
        <dbReference type="ChEBI" id="CHEBI:15377"/>
        <dbReference type="ChEBI" id="CHEBI:15378"/>
        <dbReference type="ChEBI" id="CHEBI:17535"/>
        <dbReference type="ChEBI" id="CHEBI:30616"/>
        <dbReference type="ChEBI" id="CHEBI:43474"/>
        <dbReference type="ChEBI" id="CHEBI:456216"/>
        <dbReference type="EC" id="7.5.2.13"/>
    </reaction>
    <physiologicalReaction direction="left-to-right" evidence="9">
        <dbReference type="Rhea" id="RHEA:30008"/>
    </physiologicalReaction>
</comment>
<dbReference type="GeneID" id="68615774"/>
<dbReference type="GO" id="GO:0008643">
    <property type="term" value="P:carbohydrate transport"/>
    <property type="evidence" value="ECO:0007669"/>
    <property type="project" value="InterPro"/>
</dbReference>
<reference evidence="16 17" key="1">
    <citation type="journal article" date="2019" name="Int. J. Syst. Evol. Microbiol.">
        <title>The Global Catalogue of Microorganisms (GCM) 10K type strain sequencing project: providing services to taxonomists for standard genome sequencing and annotation.</title>
        <authorList>
            <consortium name="The Broad Institute Genomics Platform"/>
            <consortium name="The Broad Institute Genome Sequencing Center for Infectious Disease"/>
            <person name="Wu L."/>
            <person name="Ma J."/>
        </authorList>
    </citation>
    <scope>NUCLEOTIDE SEQUENCE [LARGE SCALE GENOMIC DNA]</scope>
    <source>
        <strain evidence="16 17">JCM 17504</strain>
    </source>
</reference>
<dbReference type="Gene3D" id="3.40.50.300">
    <property type="entry name" value="P-loop containing nucleotide triphosphate hydrolases"/>
    <property type="match status" value="1"/>
</dbReference>
<dbReference type="CDD" id="cd03301">
    <property type="entry name" value="ABC_MalK_N"/>
    <property type="match status" value="1"/>
</dbReference>
<evidence type="ECO:0000256" key="5">
    <source>
        <dbReference type="ARBA" id="ARBA00022840"/>
    </source>
</evidence>
<evidence type="ECO:0000313" key="17">
    <source>
        <dbReference type="Proteomes" id="UP001501729"/>
    </source>
</evidence>
<gene>
    <name evidence="16" type="ORF">GCM10025751_47780</name>
</gene>
<comment type="caution">
    <text evidence="16">The sequence shown here is derived from an EMBL/GenBank/DDBJ whole genome shotgun (WGS) entry which is preliminary data.</text>
</comment>
<dbReference type="GO" id="GO:0016887">
    <property type="term" value="F:ATP hydrolysis activity"/>
    <property type="evidence" value="ECO:0007669"/>
    <property type="project" value="InterPro"/>
</dbReference>
<evidence type="ECO:0000256" key="1">
    <source>
        <dbReference type="ARBA" id="ARBA00004202"/>
    </source>
</evidence>
<evidence type="ECO:0000256" key="7">
    <source>
        <dbReference type="ARBA" id="ARBA00023136"/>
    </source>
</evidence>
<keyword evidence="2" id="KW-0813">Transport</keyword>
<evidence type="ECO:0000256" key="4">
    <source>
        <dbReference type="ARBA" id="ARBA00022741"/>
    </source>
</evidence>
<evidence type="ECO:0000256" key="8">
    <source>
        <dbReference type="ARBA" id="ARBA00050355"/>
    </source>
</evidence>
<dbReference type="InterPro" id="IPR003593">
    <property type="entry name" value="AAA+_ATPase"/>
</dbReference>
<evidence type="ECO:0000313" key="16">
    <source>
        <dbReference type="EMBL" id="GAA5061466.1"/>
    </source>
</evidence>
<feature type="compositionally biased region" description="Basic and acidic residues" evidence="14">
    <location>
        <begin position="358"/>
        <end position="371"/>
    </location>
</feature>
<evidence type="ECO:0000256" key="10">
    <source>
        <dbReference type="ARBA" id="ARBA00053454"/>
    </source>
</evidence>
<evidence type="ECO:0000256" key="11">
    <source>
        <dbReference type="ARBA" id="ARBA00061029"/>
    </source>
</evidence>
<evidence type="ECO:0000256" key="9">
    <source>
        <dbReference type="ARBA" id="ARBA00051890"/>
    </source>
</evidence>
<dbReference type="EC" id="7.5.2.13" evidence="13"/>
<dbReference type="InterPro" id="IPR012340">
    <property type="entry name" value="NA-bd_OB-fold"/>
</dbReference>
<feature type="domain" description="ABC transporter" evidence="15">
    <location>
        <begin position="4"/>
        <end position="239"/>
    </location>
</feature>
<keyword evidence="6" id="KW-1278">Translocase</keyword>
<dbReference type="AlphaFoldDB" id="A0AAV3UP73"/>
<dbReference type="PANTHER" id="PTHR43875">
    <property type="entry name" value="MALTODEXTRIN IMPORT ATP-BINDING PROTEIN MSMX"/>
    <property type="match status" value="1"/>
</dbReference>
<dbReference type="InterPro" id="IPR047641">
    <property type="entry name" value="ABC_transpr_MalK/UgpC-like"/>
</dbReference>
<dbReference type="SMART" id="SM00382">
    <property type="entry name" value="AAA"/>
    <property type="match status" value="1"/>
</dbReference>
<comment type="function">
    <text evidence="10">Part of the ABC transporter complex XacGHIJK involved in the uptake of xylose and arabinose. Responsible for energy coupling to the transport system.</text>
</comment>
<evidence type="ECO:0000256" key="2">
    <source>
        <dbReference type="ARBA" id="ARBA00022448"/>
    </source>
</evidence>
<dbReference type="GO" id="GO:0005524">
    <property type="term" value="F:ATP binding"/>
    <property type="evidence" value="ECO:0007669"/>
    <property type="project" value="UniProtKB-KW"/>
</dbReference>
<dbReference type="RefSeq" id="WP_227777087.1">
    <property type="nucleotide sequence ID" value="NZ_BAABKX010000019.1"/>
</dbReference>
<dbReference type="PROSITE" id="PS00211">
    <property type="entry name" value="ABC_TRANSPORTER_1"/>
    <property type="match status" value="1"/>
</dbReference>
<dbReference type="InterPro" id="IPR027417">
    <property type="entry name" value="P-loop_NTPase"/>
</dbReference>
<accession>A0AAV3UP73</accession>
<dbReference type="Gene3D" id="2.40.50.100">
    <property type="match status" value="1"/>
</dbReference>
<dbReference type="FunFam" id="3.40.50.300:FF:000042">
    <property type="entry name" value="Maltose/maltodextrin ABC transporter, ATP-binding protein"/>
    <property type="match status" value="1"/>
</dbReference>
<organism evidence="16 17">
    <name type="scientific">Haladaptatus pallidirubidus</name>
    <dbReference type="NCBI Taxonomy" id="1008152"/>
    <lineage>
        <taxon>Archaea</taxon>
        <taxon>Methanobacteriati</taxon>
        <taxon>Methanobacteriota</taxon>
        <taxon>Stenosarchaea group</taxon>
        <taxon>Halobacteria</taxon>
        <taxon>Halobacteriales</taxon>
        <taxon>Haladaptataceae</taxon>
        <taxon>Haladaptatus</taxon>
    </lineage>
</organism>
<name>A0AAV3UP73_9EURY</name>
<dbReference type="Proteomes" id="UP001501729">
    <property type="component" value="Unassembled WGS sequence"/>
</dbReference>
<protein>
    <recommendedName>
        <fullName evidence="13">ABC-type D-xylose/L-arabinose transporter</fullName>
        <ecNumber evidence="13">7.5.2.13</ecNumber>
    </recommendedName>
</protein>
<dbReference type="NCBIfam" id="NF008653">
    <property type="entry name" value="PRK11650.1"/>
    <property type="match status" value="1"/>
</dbReference>
<dbReference type="SUPFAM" id="SSF50331">
    <property type="entry name" value="MOP-like"/>
    <property type="match status" value="1"/>
</dbReference>
<dbReference type="Pfam" id="PF08402">
    <property type="entry name" value="TOBE_2"/>
    <property type="match status" value="1"/>
</dbReference>